<dbReference type="SUPFAM" id="SSF47384">
    <property type="entry name" value="Homodimeric domain of signal transducing histidine kinase"/>
    <property type="match status" value="1"/>
</dbReference>
<dbReference type="InterPro" id="IPR000700">
    <property type="entry name" value="PAS-assoc_C"/>
</dbReference>
<dbReference type="PROSITE" id="PS50109">
    <property type="entry name" value="HIS_KIN"/>
    <property type="match status" value="1"/>
</dbReference>
<dbReference type="PANTHER" id="PTHR43304">
    <property type="entry name" value="PHYTOCHROME-LIKE PROTEIN CPH1"/>
    <property type="match status" value="1"/>
</dbReference>
<dbReference type="InterPro" id="IPR003018">
    <property type="entry name" value="GAF"/>
</dbReference>
<feature type="domain" description="CBS" evidence="15">
    <location>
        <begin position="111"/>
        <end position="171"/>
    </location>
</feature>
<dbReference type="Pfam" id="PF02518">
    <property type="entry name" value="HATPase_c"/>
    <property type="match status" value="1"/>
</dbReference>
<dbReference type="InterPro" id="IPR000644">
    <property type="entry name" value="CBS_dom"/>
</dbReference>
<dbReference type="InterPro" id="IPR029016">
    <property type="entry name" value="GAF-like_dom_sf"/>
</dbReference>
<dbReference type="InterPro" id="IPR035965">
    <property type="entry name" value="PAS-like_dom_sf"/>
</dbReference>
<dbReference type="InterPro" id="IPR046342">
    <property type="entry name" value="CBS_dom_sf"/>
</dbReference>
<dbReference type="InterPro" id="IPR052162">
    <property type="entry name" value="Sensor_kinase/Photoreceptor"/>
</dbReference>
<gene>
    <name evidence="16" type="ORF">NIES80_18490</name>
</gene>
<dbReference type="Pfam" id="PF08447">
    <property type="entry name" value="PAS_3"/>
    <property type="match status" value="3"/>
</dbReference>
<dbReference type="InterPro" id="IPR036890">
    <property type="entry name" value="HATPase_C_sf"/>
</dbReference>
<dbReference type="InterPro" id="IPR001610">
    <property type="entry name" value="PAC"/>
</dbReference>
<dbReference type="FunFam" id="3.30.565.10:FF:000006">
    <property type="entry name" value="Sensor histidine kinase WalK"/>
    <property type="match status" value="1"/>
</dbReference>
<dbReference type="InterPro" id="IPR003594">
    <property type="entry name" value="HATPase_dom"/>
</dbReference>
<dbReference type="NCBIfam" id="TIGR00229">
    <property type="entry name" value="sensory_box"/>
    <property type="match status" value="3"/>
</dbReference>
<proteinExistence type="inferred from homology"/>
<dbReference type="SUPFAM" id="SSF55874">
    <property type="entry name" value="ATPase domain of HSP90 chaperone/DNA topoisomerase II/histidine kinase"/>
    <property type="match status" value="1"/>
</dbReference>
<dbReference type="InterPro" id="IPR000014">
    <property type="entry name" value="PAS"/>
</dbReference>
<feature type="coiled-coil region" evidence="10">
    <location>
        <begin position="793"/>
        <end position="831"/>
    </location>
</feature>
<dbReference type="SMART" id="SM00086">
    <property type="entry name" value="PAC"/>
    <property type="match status" value="3"/>
</dbReference>
<dbReference type="PROSITE" id="PS51371">
    <property type="entry name" value="CBS"/>
    <property type="match status" value="3"/>
</dbReference>
<keyword evidence="10" id="KW-0175">Coiled coil</keyword>
<dbReference type="CDD" id="cd00082">
    <property type="entry name" value="HisKA"/>
    <property type="match status" value="1"/>
</dbReference>
<name>A0A480AB36_9CYAN</name>
<keyword evidence="9" id="KW-0129">CBS domain</keyword>
<keyword evidence="6 16" id="KW-0418">Kinase</keyword>
<dbReference type="InterPro" id="IPR013655">
    <property type="entry name" value="PAS_fold_3"/>
</dbReference>
<dbReference type="GO" id="GO:0000155">
    <property type="term" value="F:phosphorelay sensor kinase activity"/>
    <property type="evidence" value="ECO:0007669"/>
    <property type="project" value="InterPro"/>
</dbReference>
<feature type="domain" description="CBS" evidence="15">
    <location>
        <begin position="246"/>
        <end position="304"/>
    </location>
</feature>
<evidence type="ECO:0000256" key="9">
    <source>
        <dbReference type="PROSITE-ProRule" id="PRU00703"/>
    </source>
</evidence>
<evidence type="ECO:0000256" key="5">
    <source>
        <dbReference type="ARBA" id="ARBA00022679"/>
    </source>
</evidence>
<dbReference type="PANTHER" id="PTHR43304:SF1">
    <property type="entry name" value="PAC DOMAIN-CONTAINING PROTEIN"/>
    <property type="match status" value="1"/>
</dbReference>
<accession>A0A480AB36</accession>
<dbReference type="CDD" id="cd04620">
    <property type="entry name" value="CBS_two-component_sensor_histidine_kinase_repeat1"/>
    <property type="match status" value="1"/>
</dbReference>
<dbReference type="SUPFAM" id="SSF55785">
    <property type="entry name" value="PYP-like sensor domain (PAS domain)"/>
    <property type="match status" value="3"/>
</dbReference>
<dbReference type="Gene3D" id="1.10.287.130">
    <property type="match status" value="1"/>
</dbReference>
<keyword evidence="5" id="KW-0808">Transferase</keyword>
<dbReference type="EMBL" id="BJCF01000016">
    <property type="protein sequence ID" value="GCL42147.1"/>
    <property type="molecule type" value="Genomic_DNA"/>
</dbReference>
<protein>
    <recommendedName>
        <fullName evidence="3">histidine kinase</fullName>
        <ecNumber evidence="3">2.7.13.3</ecNumber>
    </recommendedName>
</protein>
<evidence type="ECO:0000256" key="10">
    <source>
        <dbReference type="SAM" id="Coils"/>
    </source>
</evidence>
<feature type="domain" description="PAC" evidence="14">
    <location>
        <begin position="612"/>
        <end position="664"/>
    </location>
</feature>
<dbReference type="Gene3D" id="3.30.450.20">
    <property type="entry name" value="PAS domain"/>
    <property type="match status" value="3"/>
</dbReference>
<feature type="domain" description="Phytochrome chromophore attachment site" evidence="11">
    <location>
        <begin position="1164"/>
        <end position="1314"/>
    </location>
</feature>
<dbReference type="Gene3D" id="3.30.565.10">
    <property type="entry name" value="Histidine kinase-like ATPase, C-terminal domain"/>
    <property type="match status" value="1"/>
</dbReference>
<dbReference type="SMART" id="SM00091">
    <property type="entry name" value="PAS"/>
    <property type="match status" value="3"/>
</dbReference>
<keyword evidence="4" id="KW-0597">Phosphoprotein</keyword>
<dbReference type="InterPro" id="IPR003661">
    <property type="entry name" value="HisK_dim/P_dom"/>
</dbReference>
<comment type="caution">
    <text evidence="16">The sequence shown here is derived from an EMBL/GenBank/DDBJ whole genome shotgun (WGS) entry which is preliminary data.</text>
</comment>
<feature type="domain" description="Phytochrome chromophore attachment site" evidence="11">
    <location>
        <begin position="975"/>
        <end position="1114"/>
    </location>
</feature>
<dbReference type="CDD" id="cd00075">
    <property type="entry name" value="HATPase"/>
    <property type="match status" value="1"/>
</dbReference>
<evidence type="ECO:0000256" key="8">
    <source>
        <dbReference type="ARBA" id="ARBA00055745"/>
    </source>
</evidence>
<evidence type="ECO:0000256" key="1">
    <source>
        <dbReference type="ARBA" id="ARBA00000085"/>
    </source>
</evidence>
<dbReference type="InterPro" id="IPR036097">
    <property type="entry name" value="HisK_dim/P_sf"/>
</dbReference>
<feature type="domain" description="CBS" evidence="15">
    <location>
        <begin position="178"/>
        <end position="239"/>
    </location>
</feature>
<sequence length="1574" mass="180716">MLIPVNSISATELKSAIIYNPLVATADTTVRQAVVQMSGIGGNPLWLNVQAVCSVPQTTDNHLEHLQIQGRSSCVLIVENNRPVGIFTEQNVVELSAQKPDLENLALRDVMSHPVITLQESKFTDLFFALNLLQHHRIRHLPLVDEENQLVGLLTYESLRQILRPVDLLRLRLVHEVMTTNVLCAPANVSILAIARLMAENQVSSVMIVETQASLTIPLGMVTERDIVQLKALSVNFDTCLAKTVMSTPVFCVTVDESLWTVQQIMEQRFIQRLAVIGSAGELLGIVTHSSILEALNPWELYKLTAVLQEKVLQLETEKIQLLGNYTLELEKQIEERTIKLRRKAEQEELINQIATQIHSSLNLQEILNNTVVGMRKILKCDRVIVYQFSADFRGQVIAEAIVAGGHSVLNQEVHDPCISPEWLELYRQGQIRVINDIDSESITQCHQQMLKDLDIRAKLLAPLIVENQLWGLMLASYRDIPHNWELEEIELVKQISLRVAIAIQQANTYQQTQIEIHQRQQAEELIKQQLAELKIWKNRYELASTASGQIMYEYNLLNDAPVWAANMEEVLGYSYSECPRNLAEFMDIVHPEDRDRLYSLIQKNLTHKSPLSTEYRLQRKDGNYIWFEDRNQVVLDDHGEIVVVIGAMVDITVRKNPEEKLSKLFQKSEKLQERLSLVLKGSNDAWWDWDILEDSIYFSARWFSMLGYKHEELYLKSKTFWENFMHPEDIAPIRGSFNQALDDKNIEFIELKFRLRHKQEYYIFINCRSYILRDETGKAVRVSGANTDITQLMQKEEELQATLNKLFQFNQKLEARVEKRTSQLQNLSNRLKLAIKAAKIAIWEWDIRNNRTIWDEKMYELYGFKTSEYGDCMEIWQTALHPEDAVRVNKIIQHKLKDGKEFEIEFRIVLPDGNNRLFQSYGIIERDSQGEAERVIGVNRDITEWKQAEQKIKQQAEREHLLWETTQRIRQSLDLHTIFNTAAAEIRQLINADRVGIFKFDTDSNFNYGGFVSESVVSGFKSALEMKVNDQCFGERFSPDYAAGRMQIVDDIDNAGLADCHRDILARFQVRANLVVPLIQGKTLWGLLCIHQCSQPRHWQDFEIELVQQIANQLAIAIQQSMLYEQVQSELIIRKQAETEIYLQLQRQKAIQDITQEIRSSLNLNHILTTITAKVQELTQAERVIVFRLFPDGKSQIVEEAVANGYITFKDSYWEDEKWSQDILECYWQGKPRIVLDVMDDIWTDCLRAYSRQGNIKSKIVAPILQDLVENESGRWVNHPHNKLWGVLVVHACSQKRIWEESEAELLQQIANQLAIAIQQADLFEKLQKSLAQEKEISAMRSRFISMASHEFRTPLAIISSSTGILQTFSDRLSAEKKHGHLETIQKTIKYTVQLLDDVLMINSVETEKIEFKPETSDIIAFCRGLIGEIQGTSHNHVIEFSLNSSEPVLDDTLFTEFDPKIIRQVLTNLLTNAMKYSPGSSKVNFSLNIADEQIIFIIQDYGIGIPKEDQVNLFGSFYRGSNVGSISGTGLGLAIVKKCVDQHQGEITLESEPKQGTTFKVSIPRYNLMGNG</sequence>
<dbReference type="SMART" id="SM00116">
    <property type="entry name" value="CBS"/>
    <property type="match status" value="3"/>
</dbReference>
<dbReference type="PRINTS" id="PR00344">
    <property type="entry name" value="BCTRLSENSOR"/>
</dbReference>
<evidence type="ECO:0000256" key="4">
    <source>
        <dbReference type="ARBA" id="ARBA00022553"/>
    </source>
</evidence>
<evidence type="ECO:0000313" key="16">
    <source>
        <dbReference type="EMBL" id="GCL42147.1"/>
    </source>
</evidence>
<dbReference type="PROSITE" id="PS50113">
    <property type="entry name" value="PAC"/>
    <property type="match status" value="3"/>
</dbReference>
<dbReference type="SMART" id="SM00065">
    <property type="entry name" value="GAF"/>
    <property type="match status" value="3"/>
</dbReference>
<dbReference type="InterPro" id="IPR016132">
    <property type="entry name" value="Phyto_chromo_attachment"/>
</dbReference>
<feature type="domain" description="PAS" evidence="13">
    <location>
        <begin position="564"/>
        <end position="609"/>
    </location>
</feature>
<dbReference type="SMART" id="SM00387">
    <property type="entry name" value="HATPase_c"/>
    <property type="match status" value="1"/>
</dbReference>
<dbReference type="SUPFAM" id="SSF54631">
    <property type="entry name" value="CBS-domain pair"/>
    <property type="match status" value="2"/>
</dbReference>
<evidence type="ECO:0000256" key="3">
    <source>
        <dbReference type="ARBA" id="ARBA00012438"/>
    </source>
</evidence>
<dbReference type="SMART" id="SM00388">
    <property type="entry name" value="HisKA"/>
    <property type="match status" value="1"/>
</dbReference>
<evidence type="ECO:0000313" key="17">
    <source>
        <dbReference type="Proteomes" id="UP000299367"/>
    </source>
</evidence>
<evidence type="ECO:0000256" key="7">
    <source>
        <dbReference type="ARBA" id="ARBA00023012"/>
    </source>
</evidence>
<feature type="domain" description="Histidine kinase" evidence="12">
    <location>
        <begin position="1348"/>
        <end position="1569"/>
    </location>
</feature>
<comment type="function">
    <text evidence="8">Photoreceptor which exists in two forms that are reversibly interconvertible by light: the R form that absorbs maximally in the red region of the spectrum and the FR form that absorbs maximally in the far-red region.</text>
</comment>
<dbReference type="RefSeq" id="WP_137907790.1">
    <property type="nucleotide sequence ID" value="NZ_BJCF01000016.1"/>
</dbReference>
<dbReference type="Gene3D" id="3.10.580.10">
    <property type="entry name" value="CBS-domain"/>
    <property type="match status" value="2"/>
</dbReference>
<feature type="domain" description="PAS" evidence="13">
    <location>
        <begin position="672"/>
        <end position="745"/>
    </location>
</feature>
<dbReference type="InterPro" id="IPR005467">
    <property type="entry name" value="His_kinase_dom"/>
</dbReference>
<dbReference type="Pfam" id="PF00571">
    <property type="entry name" value="CBS"/>
    <property type="match status" value="3"/>
</dbReference>
<dbReference type="Pfam" id="PF01590">
    <property type="entry name" value="GAF"/>
    <property type="match status" value="3"/>
</dbReference>
<reference evidence="17" key="1">
    <citation type="submission" date="2019-02" db="EMBL/GenBank/DDBJ databases">
        <title>Draft genome sequence of Dolichospermum planctonicum NIES-80.</title>
        <authorList>
            <person name="Yamaguchi H."/>
            <person name="Suzuki S."/>
            <person name="Kawachi M."/>
        </authorList>
    </citation>
    <scope>NUCLEOTIDE SEQUENCE [LARGE SCALE GENOMIC DNA]</scope>
    <source>
        <strain evidence="17">NIES-80</strain>
    </source>
</reference>
<organism evidence="16 17">
    <name type="scientific">Dolichospermum planctonicum</name>
    <dbReference type="NCBI Taxonomy" id="136072"/>
    <lineage>
        <taxon>Bacteria</taxon>
        <taxon>Bacillati</taxon>
        <taxon>Cyanobacteriota</taxon>
        <taxon>Cyanophyceae</taxon>
        <taxon>Nostocales</taxon>
        <taxon>Aphanizomenonaceae</taxon>
        <taxon>Dolichospermum</taxon>
    </lineage>
</organism>
<evidence type="ECO:0000256" key="6">
    <source>
        <dbReference type="ARBA" id="ARBA00022777"/>
    </source>
</evidence>
<evidence type="ECO:0000259" key="13">
    <source>
        <dbReference type="PROSITE" id="PS50112"/>
    </source>
</evidence>
<evidence type="ECO:0000256" key="2">
    <source>
        <dbReference type="ARBA" id="ARBA00006402"/>
    </source>
</evidence>
<dbReference type="OrthoDB" id="415806at2"/>
<dbReference type="CDD" id="cd00130">
    <property type="entry name" value="PAS"/>
    <property type="match status" value="3"/>
</dbReference>
<dbReference type="InterPro" id="IPR004358">
    <property type="entry name" value="Sig_transdc_His_kin-like_C"/>
</dbReference>
<feature type="domain" description="PAS" evidence="13">
    <location>
        <begin position="828"/>
        <end position="900"/>
    </location>
</feature>
<evidence type="ECO:0000259" key="15">
    <source>
        <dbReference type="PROSITE" id="PS51371"/>
    </source>
</evidence>
<evidence type="ECO:0000259" key="11">
    <source>
        <dbReference type="PROSITE" id="PS50046"/>
    </source>
</evidence>
<dbReference type="EC" id="2.7.13.3" evidence="3"/>
<dbReference type="CDD" id="cd17774">
    <property type="entry name" value="CBS_two-component_sensor_histidine_kinase_repeat2"/>
    <property type="match status" value="1"/>
</dbReference>
<keyword evidence="7" id="KW-0902">Two-component regulatory system</keyword>
<dbReference type="PROSITE" id="PS50046">
    <property type="entry name" value="PHYTOCHROME_2"/>
    <property type="match status" value="3"/>
</dbReference>
<dbReference type="Pfam" id="PF00512">
    <property type="entry name" value="HisKA"/>
    <property type="match status" value="1"/>
</dbReference>
<evidence type="ECO:0000259" key="14">
    <source>
        <dbReference type="PROSITE" id="PS50113"/>
    </source>
</evidence>
<feature type="domain" description="Phytochrome chromophore attachment site" evidence="11">
    <location>
        <begin position="363"/>
        <end position="499"/>
    </location>
</feature>
<comment type="similarity">
    <text evidence="2">In the N-terminal section; belongs to the phytochrome family.</text>
</comment>
<dbReference type="Gene3D" id="3.30.450.40">
    <property type="match status" value="3"/>
</dbReference>
<comment type="catalytic activity">
    <reaction evidence="1">
        <text>ATP + protein L-histidine = ADP + protein N-phospho-L-histidine.</text>
        <dbReference type="EC" id="2.7.13.3"/>
    </reaction>
</comment>
<evidence type="ECO:0000259" key="12">
    <source>
        <dbReference type="PROSITE" id="PS50109"/>
    </source>
</evidence>
<dbReference type="SUPFAM" id="SSF55781">
    <property type="entry name" value="GAF domain-like"/>
    <property type="match status" value="3"/>
</dbReference>
<feature type="domain" description="PAC" evidence="14">
    <location>
        <begin position="748"/>
        <end position="802"/>
    </location>
</feature>
<feature type="domain" description="PAC" evidence="14">
    <location>
        <begin position="903"/>
        <end position="955"/>
    </location>
</feature>
<dbReference type="PROSITE" id="PS50112">
    <property type="entry name" value="PAS"/>
    <property type="match status" value="3"/>
</dbReference>
<dbReference type="Proteomes" id="UP000299367">
    <property type="component" value="Unassembled WGS sequence"/>
</dbReference>